<sequence length="160" mass="18002">MGLDQYDSTNTYHASFLHPIRCDTTPVSTRTRCANGLDARMESGILPDSRIGGGVMFVKRGMYTGASTRTWLDAAKLLHREVTHPETHSQPYESNLLTSRTHIHSSMQRRTSRPKITNFYTNTNKTRQTTLVSRFELLARGVARPRPSQTLFQTLPGPPA</sequence>
<name>A0A8H6YXH6_9AGAR</name>
<evidence type="ECO:0000313" key="2">
    <source>
        <dbReference type="Proteomes" id="UP000623467"/>
    </source>
</evidence>
<comment type="caution">
    <text evidence="1">The sequence shown here is derived from an EMBL/GenBank/DDBJ whole genome shotgun (WGS) entry which is preliminary data.</text>
</comment>
<protein>
    <submittedName>
        <fullName evidence="1">Uncharacterized protein</fullName>
    </submittedName>
</protein>
<dbReference type="EMBL" id="JACAZH010000006">
    <property type="protein sequence ID" value="KAF7366499.1"/>
    <property type="molecule type" value="Genomic_DNA"/>
</dbReference>
<keyword evidence="2" id="KW-1185">Reference proteome</keyword>
<accession>A0A8H6YXH6</accession>
<evidence type="ECO:0000313" key="1">
    <source>
        <dbReference type="EMBL" id="KAF7366499.1"/>
    </source>
</evidence>
<reference evidence="1" key="1">
    <citation type="submission" date="2020-05" db="EMBL/GenBank/DDBJ databases">
        <title>Mycena genomes resolve the evolution of fungal bioluminescence.</title>
        <authorList>
            <person name="Tsai I.J."/>
        </authorList>
    </citation>
    <scope>NUCLEOTIDE SEQUENCE</scope>
    <source>
        <strain evidence="1">160909Yilan</strain>
    </source>
</reference>
<proteinExistence type="predicted"/>
<gene>
    <name evidence="1" type="ORF">MSAN_00907100</name>
</gene>
<dbReference type="AlphaFoldDB" id="A0A8H6YXH6"/>
<dbReference type="Proteomes" id="UP000623467">
    <property type="component" value="Unassembled WGS sequence"/>
</dbReference>
<organism evidence="1 2">
    <name type="scientific">Mycena sanguinolenta</name>
    <dbReference type="NCBI Taxonomy" id="230812"/>
    <lineage>
        <taxon>Eukaryota</taxon>
        <taxon>Fungi</taxon>
        <taxon>Dikarya</taxon>
        <taxon>Basidiomycota</taxon>
        <taxon>Agaricomycotina</taxon>
        <taxon>Agaricomycetes</taxon>
        <taxon>Agaricomycetidae</taxon>
        <taxon>Agaricales</taxon>
        <taxon>Marasmiineae</taxon>
        <taxon>Mycenaceae</taxon>
        <taxon>Mycena</taxon>
    </lineage>
</organism>